<dbReference type="PANTHER" id="PTHR13610:SF11">
    <property type="entry name" value="METHYLTRANSFERASE DOMAIN-CONTAINING PROTEIN"/>
    <property type="match status" value="1"/>
</dbReference>
<accession>A0A1V5T2Z2</accession>
<dbReference type="GO" id="GO:0032259">
    <property type="term" value="P:methylation"/>
    <property type="evidence" value="ECO:0007669"/>
    <property type="project" value="UniProtKB-KW"/>
</dbReference>
<dbReference type="PANTHER" id="PTHR13610">
    <property type="entry name" value="METHYLTRANSFERASE DOMAIN-CONTAINING PROTEIN"/>
    <property type="match status" value="1"/>
</dbReference>
<keyword evidence="4" id="KW-0812">Transmembrane</keyword>
<evidence type="ECO:0000313" key="5">
    <source>
        <dbReference type="EMBL" id="OQA60994.1"/>
    </source>
</evidence>
<sequence>MSLFFILILIIILFLFFWWIFPLFFNGIPWQPTDMKRVKRMLEMAKLKPDETLYDLGCGDGRILIYAAQNYRAKAVGIEINPWLFALSWVRVFFLGLHHRVKVELKNIHDVSLQNADVVTIFLFQNVNDLLKDKFLKELKPGARIVSYVWILKDWNPDLVDQEYRLFKYTRK</sequence>
<reference evidence="5" key="1">
    <citation type="submission" date="2017-02" db="EMBL/GenBank/DDBJ databases">
        <title>Delving into the versatile metabolic prowess of the omnipresent phylum Bacteroidetes.</title>
        <authorList>
            <person name="Nobu M.K."/>
            <person name="Mei R."/>
            <person name="Narihiro T."/>
            <person name="Kuroda K."/>
            <person name="Liu W.-T."/>
        </authorList>
    </citation>
    <scope>NUCLEOTIDE SEQUENCE</scope>
    <source>
        <strain evidence="5">ADurb.Bin276</strain>
    </source>
</reference>
<dbReference type="Pfam" id="PF02353">
    <property type="entry name" value="CMAS"/>
    <property type="match status" value="1"/>
</dbReference>
<keyword evidence="1" id="KW-0489">Methyltransferase</keyword>
<dbReference type="InterPro" id="IPR026170">
    <property type="entry name" value="FAM173A/B"/>
</dbReference>
<organism evidence="5">
    <name type="scientific">Candidatus Atribacter allofermentans</name>
    <dbReference type="NCBI Taxonomy" id="1852833"/>
    <lineage>
        <taxon>Bacteria</taxon>
        <taxon>Pseudomonadati</taxon>
        <taxon>Atribacterota</taxon>
        <taxon>Atribacteria</taxon>
        <taxon>Atribacterales</taxon>
        <taxon>Atribacteraceae</taxon>
        <taxon>Atribacter</taxon>
    </lineage>
</organism>
<keyword evidence="4" id="KW-1133">Transmembrane helix</keyword>
<dbReference type="EMBL" id="MWBQ01000025">
    <property type="protein sequence ID" value="OQA60994.1"/>
    <property type="molecule type" value="Genomic_DNA"/>
</dbReference>
<feature type="transmembrane region" description="Helical" evidence="4">
    <location>
        <begin position="6"/>
        <end position="30"/>
    </location>
</feature>
<evidence type="ECO:0000256" key="4">
    <source>
        <dbReference type="SAM" id="Phobius"/>
    </source>
</evidence>
<dbReference type="Gene3D" id="3.40.50.150">
    <property type="entry name" value="Vaccinia Virus protein VP39"/>
    <property type="match status" value="1"/>
</dbReference>
<dbReference type="CDD" id="cd02440">
    <property type="entry name" value="AdoMet_MTases"/>
    <property type="match status" value="1"/>
</dbReference>
<evidence type="ECO:0000256" key="1">
    <source>
        <dbReference type="ARBA" id="ARBA00022603"/>
    </source>
</evidence>
<dbReference type="Proteomes" id="UP000485569">
    <property type="component" value="Unassembled WGS sequence"/>
</dbReference>
<dbReference type="InterPro" id="IPR029063">
    <property type="entry name" value="SAM-dependent_MTases_sf"/>
</dbReference>
<evidence type="ECO:0000256" key="3">
    <source>
        <dbReference type="ARBA" id="ARBA00022691"/>
    </source>
</evidence>
<protein>
    <submittedName>
        <fullName evidence="5">Cyclopropane fatty acyl phospholipid synthase</fullName>
    </submittedName>
</protein>
<dbReference type="GO" id="GO:0016279">
    <property type="term" value="F:protein-lysine N-methyltransferase activity"/>
    <property type="evidence" value="ECO:0007669"/>
    <property type="project" value="InterPro"/>
</dbReference>
<evidence type="ECO:0000256" key="2">
    <source>
        <dbReference type="ARBA" id="ARBA00022679"/>
    </source>
</evidence>
<comment type="caution">
    <text evidence="5">The sequence shown here is derived from an EMBL/GenBank/DDBJ whole genome shotgun (WGS) entry which is preliminary data.</text>
</comment>
<dbReference type="SUPFAM" id="SSF53335">
    <property type="entry name" value="S-adenosyl-L-methionine-dependent methyltransferases"/>
    <property type="match status" value="1"/>
</dbReference>
<keyword evidence="4" id="KW-0472">Membrane</keyword>
<gene>
    <name evidence="5" type="ORF">BWY41_00387</name>
</gene>
<name>A0A1V5T2Z2_9BACT</name>
<proteinExistence type="predicted"/>
<keyword evidence="2" id="KW-0808">Transferase</keyword>
<dbReference type="AlphaFoldDB" id="A0A1V5T2Z2"/>
<keyword evidence="3" id="KW-0949">S-adenosyl-L-methionine</keyword>